<keyword evidence="2" id="KW-1185">Reference proteome</keyword>
<organism evidence="2 3">
    <name type="scientific">Pteropus vampyrus</name>
    <name type="common">Large flying fox</name>
    <dbReference type="NCBI Taxonomy" id="132908"/>
    <lineage>
        <taxon>Eukaryota</taxon>
        <taxon>Metazoa</taxon>
        <taxon>Chordata</taxon>
        <taxon>Craniata</taxon>
        <taxon>Vertebrata</taxon>
        <taxon>Euteleostomi</taxon>
        <taxon>Mammalia</taxon>
        <taxon>Eutheria</taxon>
        <taxon>Laurasiatheria</taxon>
        <taxon>Chiroptera</taxon>
        <taxon>Yinpterochiroptera</taxon>
        <taxon>Pteropodoidea</taxon>
        <taxon>Pteropodidae</taxon>
        <taxon>Pteropodinae</taxon>
        <taxon>Pteropus</taxon>
    </lineage>
</organism>
<proteinExistence type="predicted"/>
<reference evidence="3" key="1">
    <citation type="submission" date="2025-08" db="UniProtKB">
        <authorList>
            <consortium name="RefSeq"/>
        </authorList>
    </citation>
    <scope>IDENTIFICATION</scope>
    <source>
        <tissue evidence="3">Kidney</tissue>
    </source>
</reference>
<sequence length="312" mass="33605">MFHMNERNVSFPVIGWNTLCQIRSILGAVCSTMALLIFCCPDLPITESSEAFNYKSGFASVSLQVCAEHPAECNTLRSLVPATPPTSASGSPSGGEEAAECPPAHPAQQDPRIHPEDGSPLLSGLLRDCSAMTTTRYRPTWDLALDPLVSCKLCLGEYPLEQMTTVAQCQCVFCTLVGPCGSKHPCERVSARAFAPCSRQQAELCLTSAGDASPSLGFPVGSLSQPGHPRGLPPQVLRGHRQSAKRSSGSGEGVWPCVRSPFWKEKLRTSLWTRRSHARLCRCRPPSVPSSHASFPWRGAGLEGTRGPRGHI</sequence>
<dbReference type="OrthoDB" id="10009520at2759"/>
<dbReference type="GeneID" id="111732127"/>
<evidence type="ECO:0000256" key="1">
    <source>
        <dbReference type="SAM" id="MobiDB-lite"/>
    </source>
</evidence>
<dbReference type="Proteomes" id="UP000515202">
    <property type="component" value="Unplaced"/>
</dbReference>
<feature type="region of interest" description="Disordered" evidence="1">
    <location>
        <begin position="78"/>
        <end position="117"/>
    </location>
</feature>
<dbReference type="KEGG" id="pvp:111732127"/>
<feature type="compositionally biased region" description="Low complexity" evidence="1">
    <location>
        <begin position="85"/>
        <end position="102"/>
    </location>
</feature>
<evidence type="ECO:0000313" key="2">
    <source>
        <dbReference type="Proteomes" id="UP000515202"/>
    </source>
</evidence>
<evidence type="ECO:0000313" key="3">
    <source>
        <dbReference type="RefSeq" id="XP_023379653.1"/>
    </source>
</evidence>
<dbReference type="AlphaFoldDB" id="A0A6P6BX27"/>
<accession>A0A6P6BX27</accession>
<protein>
    <submittedName>
        <fullName evidence="3">Uncharacterized protein LOC111732127</fullName>
    </submittedName>
</protein>
<dbReference type="RefSeq" id="XP_023379653.1">
    <property type="nucleotide sequence ID" value="XM_023523885.1"/>
</dbReference>
<name>A0A6P6BX27_PTEVA</name>
<gene>
    <name evidence="3" type="primary">LOC111732127</name>
</gene>